<dbReference type="EMBL" id="PEXI01000100">
    <property type="protein sequence ID" value="PIU24042.1"/>
    <property type="molecule type" value="Genomic_DNA"/>
</dbReference>
<name>A0A2M6YBH5_9BACT</name>
<dbReference type="Proteomes" id="UP000229896">
    <property type="component" value="Unassembled WGS sequence"/>
</dbReference>
<gene>
    <name evidence="2" type="ORF">COT12_03185</name>
</gene>
<keyword evidence="1" id="KW-0472">Membrane</keyword>
<comment type="caution">
    <text evidence="2">The sequence shown here is derived from an EMBL/GenBank/DDBJ whole genome shotgun (WGS) entry which is preliminary data.</text>
</comment>
<reference evidence="3" key="1">
    <citation type="submission" date="2017-09" db="EMBL/GenBank/DDBJ databases">
        <title>Depth-based differentiation of microbial function through sediment-hosted aquifers and enrichment of novel symbionts in the deep terrestrial subsurface.</title>
        <authorList>
            <person name="Probst A.J."/>
            <person name="Ladd B."/>
            <person name="Jarett J.K."/>
            <person name="Geller-Mcgrath D.E."/>
            <person name="Sieber C.M.K."/>
            <person name="Emerson J.B."/>
            <person name="Anantharaman K."/>
            <person name="Thomas B.C."/>
            <person name="Malmstrom R."/>
            <person name="Stieglmeier M."/>
            <person name="Klingl A."/>
            <person name="Woyke T."/>
            <person name="Ryan C.M."/>
            <person name="Banfield J.F."/>
        </authorList>
    </citation>
    <scope>NUCLEOTIDE SEQUENCE [LARGE SCALE GENOMIC DNA]</scope>
</reference>
<evidence type="ECO:0000313" key="2">
    <source>
        <dbReference type="EMBL" id="PIU24042.1"/>
    </source>
</evidence>
<protein>
    <submittedName>
        <fullName evidence="2">Uncharacterized protein</fullName>
    </submittedName>
</protein>
<feature type="transmembrane region" description="Helical" evidence="1">
    <location>
        <begin position="12"/>
        <end position="41"/>
    </location>
</feature>
<sequence>MELIYRDKTYMTLFYLSGLSSIAAFYFLHQFLLHVAIIWTAPMFIPIYFYSVLVFTINLTLSFIAYKKDLFLSYAFNFLTFSVNLLILLALILNIKNPNG</sequence>
<proteinExistence type="predicted"/>
<evidence type="ECO:0000256" key="1">
    <source>
        <dbReference type="SAM" id="Phobius"/>
    </source>
</evidence>
<keyword evidence="1" id="KW-0812">Transmembrane</keyword>
<feature type="transmembrane region" description="Helical" evidence="1">
    <location>
        <begin position="78"/>
        <end position="95"/>
    </location>
</feature>
<evidence type="ECO:0000313" key="3">
    <source>
        <dbReference type="Proteomes" id="UP000229896"/>
    </source>
</evidence>
<keyword evidence="1" id="KW-1133">Transmembrane helix</keyword>
<organism evidence="2 3">
    <name type="scientific">Candidatus Berkelbacteria bacterium CG08_land_8_20_14_0_20_39_8</name>
    <dbReference type="NCBI Taxonomy" id="1974511"/>
    <lineage>
        <taxon>Bacteria</taxon>
        <taxon>Candidatus Berkelbacteria</taxon>
    </lineage>
</organism>
<dbReference type="AlphaFoldDB" id="A0A2M6YBH5"/>
<accession>A0A2M6YBH5</accession>
<feature type="transmembrane region" description="Helical" evidence="1">
    <location>
        <begin position="47"/>
        <end position="66"/>
    </location>
</feature>